<organism evidence="1 2">
    <name type="scientific">Artemisia annua</name>
    <name type="common">Sweet wormwood</name>
    <dbReference type="NCBI Taxonomy" id="35608"/>
    <lineage>
        <taxon>Eukaryota</taxon>
        <taxon>Viridiplantae</taxon>
        <taxon>Streptophyta</taxon>
        <taxon>Embryophyta</taxon>
        <taxon>Tracheophyta</taxon>
        <taxon>Spermatophyta</taxon>
        <taxon>Magnoliopsida</taxon>
        <taxon>eudicotyledons</taxon>
        <taxon>Gunneridae</taxon>
        <taxon>Pentapetalae</taxon>
        <taxon>asterids</taxon>
        <taxon>campanulids</taxon>
        <taxon>Asterales</taxon>
        <taxon>Asteraceae</taxon>
        <taxon>Asteroideae</taxon>
        <taxon>Anthemideae</taxon>
        <taxon>Artemisiinae</taxon>
        <taxon>Artemisia</taxon>
    </lineage>
</organism>
<dbReference type="OrthoDB" id="1924320at2759"/>
<protein>
    <submittedName>
        <fullName evidence="1">Uncharacterized protein</fullName>
    </submittedName>
</protein>
<dbReference type="AlphaFoldDB" id="A0A2U1NMZ3"/>
<gene>
    <name evidence="1" type="ORF">CTI12_AA245700</name>
</gene>
<reference evidence="1 2" key="1">
    <citation type="journal article" date="2018" name="Mol. Plant">
        <title>The genome of Artemisia annua provides insight into the evolution of Asteraceae family and artemisinin biosynthesis.</title>
        <authorList>
            <person name="Shen Q."/>
            <person name="Zhang L."/>
            <person name="Liao Z."/>
            <person name="Wang S."/>
            <person name="Yan T."/>
            <person name="Shi P."/>
            <person name="Liu M."/>
            <person name="Fu X."/>
            <person name="Pan Q."/>
            <person name="Wang Y."/>
            <person name="Lv Z."/>
            <person name="Lu X."/>
            <person name="Zhang F."/>
            <person name="Jiang W."/>
            <person name="Ma Y."/>
            <person name="Chen M."/>
            <person name="Hao X."/>
            <person name="Li L."/>
            <person name="Tang Y."/>
            <person name="Lv G."/>
            <person name="Zhou Y."/>
            <person name="Sun X."/>
            <person name="Brodelius P.E."/>
            <person name="Rose J.K.C."/>
            <person name="Tang K."/>
        </authorList>
    </citation>
    <scope>NUCLEOTIDE SEQUENCE [LARGE SCALE GENOMIC DNA]</scope>
    <source>
        <strain evidence="2">cv. Huhao1</strain>
        <tissue evidence="1">Leaf</tissue>
    </source>
</reference>
<sequence length="154" mass="17708">MTNLRFQDLRSLSLISGTVFNSQKSVLKDIILKGSDKFTEDFTKDTENLSKKTLVSSKPFLLLHISFPTGFYIISSYSHHPPLPLHVTSLSQFQAVTQLHPINFKDVDKRVTPALVETQICTGVHLCVHLSHQYAEFAEKYRMRSRFKLLFDHK</sequence>
<dbReference type="EMBL" id="PKPP01002497">
    <property type="protein sequence ID" value="PWA74885.1"/>
    <property type="molecule type" value="Genomic_DNA"/>
</dbReference>
<name>A0A2U1NMZ3_ARTAN</name>
<accession>A0A2U1NMZ3</accession>
<proteinExistence type="predicted"/>
<evidence type="ECO:0000313" key="1">
    <source>
        <dbReference type="EMBL" id="PWA74885.1"/>
    </source>
</evidence>
<evidence type="ECO:0000313" key="2">
    <source>
        <dbReference type="Proteomes" id="UP000245207"/>
    </source>
</evidence>
<keyword evidence="2" id="KW-1185">Reference proteome</keyword>
<comment type="caution">
    <text evidence="1">The sequence shown here is derived from an EMBL/GenBank/DDBJ whole genome shotgun (WGS) entry which is preliminary data.</text>
</comment>
<dbReference type="Proteomes" id="UP000245207">
    <property type="component" value="Unassembled WGS sequence"/>
</dbReference>